<dbReference type="GO" id="GO:0005739">
    <property type="term" value="C:mitochondrion"/>
    <property type="evidence" value="ECO:0007669"/>
    <property type="project" value="TreeGrafter"/>
</dbReference>
<dbReference type="PANTHER" id="PTHR12286">
    <property type="entry name" value="SACCHAROPINE DEHYDROGENASE-LIKE OXIDOREDUCTASE"/>
    <property type="match status" value="1"/>
</dbReference>
<dbReference type="InterPro" id="IPR051276">
    <property type="entry name" value="Saccharopine_DH-like_oxidrdct"/>
</dbReference>
<gene>
    <name evidence="1" type="ORF">AB1Y20_020241</name>
</gene>
<dbReference type="GO" id="GO:0005811">
    <property type="term" value="C:lipid droplet"/>
    <property type="evidence" value="ECO:0007669"/>
    <property type="project" value="TreeGrafter"/>
</dbReference>
<dbReference type="EMBL" id="JBGBPQ010000004">
    <property type="protein sequence ID" value="KAL1525382.1"/>
    <property type="molecule type" value="Genomic_DNA"/>
</dbReference>
<dbReference type="GO" id="GO:0005886">
    <property type="term" value="C:plasma membrane"/>
    <property type="evidence" value="ECO:0007669"/>
    <property type="project" value="TreeGrafter"/>
</dbReference>
<comment type="caution">
    <text evidence="1">The sequence shown here is derived from an EMBL/GenBank/DDBJ whole genome shotgun (WGS) entry which is preliminary data.</text>
</comment>
<dbReference type="AlphaFoldDB" id="A0AB34JWD1"/>
<reference evidence="1 2" key="1">
    <citation type="journal article" date="2024" name="Science">
        <title>Giant polyketide synthase enzymes in the biosynthesis of giant marine polyether toxins.</title>
        <authorList>
            <person name="Fallon T.R."/>
            <person name="Shende V.V."/>
            <person name="Wierzbicki I.H."/>
            <person name="Pendleton A.L."/>
            <person name="Watervoot N.F."/>
            <person name="Auber R.P."/>
            <person name="Gonzalez D.J."/>
            <person name="Wisecaver J.H."/>
            <person name="Moore B.S."/>
        </authorList>
    </citation>
    <scope>NUCLEOTIDE SEQUENCE [LARGE SCALE GENOMIC DNA]</scope>
    <source>
        <strain evidence="1 2">12B1</strain>
    </source>
</reference>
<protein>
    <submittedName>
        <fullName evidence="1">Uncharacterized protein</fullName>
    </submittedName>
</protein>
<accession>A0AB34JWD1</accession>
<dbReference type="GO" id="GO:0009247">
    <property type="term" value="P:glycolipid biosynthetic process"/>
    <property type="evidence" value="ECO:0007669"/>
    <property type="project" value="TreeGrafter"/>
</dbReference>
<evidence type="ECO:0000313" key="1">
    <source>
        <dbReference type="EMBL" id="KAL1525382.1"/>
    </source>
</evidence>
<proteinExistence type="predicted"/>
<dbReference type="PANTHER" id="PTHR12286:SF5">
    <property type="entry name" value="SACCHAROPINE DEHYDROGENASE-LIKE OXIDOREDUCTASE"/>
    <property type="match status" value="1"/>
</dbReference>
<keyword evidence="2" id="KW-1185">Reference proteome</keyword>
<organism evidence="1 2">
    <name type="scientific">Prymnesium parvum</name>
    <name type="common">Toxic golden alga</name>
    <dbReference type="NCBI Taxonomy" id="97485"/>
    <lineage>
        <taxon>Eukaryota</taxon>
        <taxon>Haptista</taxon>
        <taxon>Haptophyta</taxon>
        <taxon>Prymnesiophyceae</taxon>
        <taxon>Prymnesiales</taxon>
        <taxon>Prymnesiaceae</taxon>
        <taxon>Prymnesium</taxon>
    </lineage>
</organism>
<evidence type="ECO:0000313" key="2">
    <source>
        <dbReference type="Proteomes" id="UP001515480"/>
    </source>
</evidence>
<name>A0AB34JWD1_PRYPA</name>
<dbReference type="Proteomes" id="UP001515480">
    <property type="component" value="Unassembled WGS sequence"/>
</dbReference>
<sequence length="252" mass="26702">MVLSRELKKLDASEQVAKVDFWDKIRSKPSGGTLETAMDIMNGPPAKKSALGYDPVLKTADGTESQYKLKANNVNRVTADPGGGARGFFVMAGVNANVVKRSNALLHYGTDMEYREGQAFSSTVQAYKFQITLICAFLMIKIPFLRWLARRIGLLPLPGDGPTEAEMAKGFLTVIGMAVGVNGGAAKATLTFPTDPGYKDTARMAVESGLALALEGNRITSGGGVLTPAACQGEVLLQRLLATGSTLTVSRG</sequence>